<proteinExistence type="predicted"/>
<feature type="domain" description="IrrE N-terminal-like" evidence="1">
    <location>
        <begin position="23"/>
        <end position="117"/>
    </location>
</feature>
<dbReference type="InterPro" id="IPR052345">
    <property type="entry name" value="Rad_response_metalloprotease"/>
</dbReference>
<dbReference type="Proteomes" id="UP000434554">
    <property type="component" value="Unassembled WGS sequence"/>
</dbReference>
<dbReference type="GeneID" id="83054534"/>
<dbReference type="PANTHER" id="PTHR43236:SF1">
    <property type="entry name" value="BLL7220 PROTEIN"/>
    <property type="match status" value="1"/>
</dbReference>
<name>A0A833CBT2_9FIRM</name>
<accession>A0A833CBT2</accession>
<gene>
    <name evidence="2" type="ORF">F8R14_05765</name>
</gene>
<reference evidence="2 3" key="1">
    <citation type="submission" date="2019-09" db="EMBL/GenBank/DDBJ databases">
        <title>Draft genome sequence of 3 type strains from the CCUG.</title>
        <authorList>
            <person name="Pineiro-Iglesias B."/>
            <person name="Tunovic T."/>
            <person name="Unosson C."/>
            <person name="Inganas E."/>
            <person name="Ohlen M."/>
            <person name="Cardew S."/>
            <person name="Jensie-Markopoulos S."/>
            <person name="Salva-Serra F."/>
            <person name="Jaen-Luchoro D."/>
            <person name="Karlsson R."/>
            <person name="Svensson-Stadler L."/>
            <person name="Chun J."/>
            <person name="Moore E."/>
        </authorList>
    </citation>
    <scope>NUCLEOTIDE SEQUENCE [LARGE SCALE GENOMIC DNA]</scope>
    <source>
        <strain evidence="2 3">CCUG 65427</strain>
    </source>
</reference>
<dbReference type="PANTHER" id="PTHR43236">
    <property type="entry name" value="ANTITOXIN HIGA1"/>
    <property type="match status" value="1"/>
</dbReference>
<dbReference type="RefSeq" id="WP_127007322.1">
    <property type="nucleotide sequence ID" value="NZ_CAUENZ010000007.1"/>
</dbReference>
<dbReference type="InterPro" id="IPR010359">
    <property type="entry name" value="IrrE_HExxH"/>
</dbReference>
<comment type="caution">
    <text evidence="2">The sequence shown here is derived from an EMBL/GenBank/DDBJ whole genome shotgun (WGS) entry which is preliminary data.</text>
</comment>
<dbReference type="Gene3D" id="1.10.10.2910">
    <property type="match status" value="1"/>
</dbReference>
<evidence type="ECO:0000259" key="1">
    <source>
        <dbReference type="Pfam" id="PF06114"/>
    </source>
</evidence>
<sequence length="141" mass="16167">MNIKCTVEKLIKKHNTNDPFEICKALDIVVRVENLGNIFGYCDTHFRMRSIHINENVPEHLQAFVCAHELGHTLLHKNVNTPFLSKNTLFSIDKIERQANTFAVELLLPDSLLREYEDINFYGLAQCAGIPKGLEMLKEVN</sequence>
<organism evidence="2 3">
    <name type="scientific">Veillonella seminalis</name>
    <dbReference type="NCBI Taxonomy" id="1502943"/>
    <lineage>
        <taxon>Bacteria</taxon>
        <taxon>Bacillati</taxon>
        <taxon>Bacillota</taxon>
        <taxon>Negativicutes</taxon>
        <taxon>Veillonellales</taxon>
        <taxon>Veillonellaceae</taxon>
        <taxon>Veillonella</taxon>
    </lineage>
</organism>
<dbReference type="AlphaFoldDB" id="A0A833CBT2"/>
<dbReference type="EMBL" id="WBKH01000005">
    <property type="protein sequence ID" value="KAB1478671.1"/>
    <property type="molecule type" value="Genomic_DNA"/>
</dbReference>
<evidence type="ECO:0000313" key="2">
    <source>
        <dbReference type="EMBL" id="KAB1478671.1"/>
    </source>
</evidence>
<evidence type="ECO:0000313" key="3">
    <source>
        <dbReference type="Proteomes" id="UP000434554"/>
    </source>
</evidence>
<dbReference type="Pfam" id="PF06114">
    <property type="entry name" value="Peptidase_M78"/>
    <property type="match status" value="1"/>
</dbReference>
<protein>
    <submittedName>
        <fullName evidence="2">ImmA/IrrE family metallo-endopeptidase</fullName>
    </submittedName>
</protein>